<feature type="domain" description="Ig-like" evidence="22">
    <location>
        <begin position="617"/>
        <end position="716"/>
    </location>
</feature>
<dbReference type="SMART" id="SM00353">
    <property type="entry name" value="HLH"/>
    <property type="match status" value="1"/>
</dbReference>
<keyword evidence="12 21" id="KW-1133">Transmembrane helix</keyword>
<evidence type="ECO:0000256" key="17">
    <source>
        <dbReference type="ARBA" id="ARBA00030590"/>
    </source>
</evidence>
<dbReference type="InterPro" id="IPR013106">
    <property type="entry name" value="Ig_V-set"/>
</dbReference>
<evidence type="ECO:0000256" key="20">
    <source>
        <dbReference type="SAM" id="MobiDB-lite"/>
    </source>
</evidence>
<feature type="domain" description="Ig-like" evidence="22">
    <location>
        <begin position="721"/>
        <end position="817"/>
    </location>
</feature>
<evidence type="ECO:0000256" key="13">
    <source>
        <dbReference type="ARBA" id="ARBA00023136"/>
    </source>
</evidence>
<evidence type="ECO:0000256" key="7">
    <source>
        <dbReference type="ARBA" id="ARBA00022553"/>
    </source>
</evidence>
<evidence type="ECO:0000256" key="1">
    <source>
        <dbReference type="ARBA" id="ARBA00004251"/>
    </source>
</evidence>
<keyword evidence="19" id="KW-0175">Coiled coil</keyword>
<keyword evidence="11" id="KW-0965">Cell junction</keyword>
<evidence type="ECO:0000256" key="18">
    <source>
        <dbReference type="ARBA" id="ARBA00046718"/>
    </source>
</evidence>
<keyword evidence="25" id="KW-1185">Reference proteome</keyword>
<dbReference type="GO" id="GO:0005886">
    <property type="term" value="C:plasma membrane"/>
    <property type="evidence" value="ECO:0007669"/>
    <property type="project" value="UniProtKB-SubCell"/>
</dbReference>
<evidence type="ECO:0000256" key="3">
    <source>
        <dbReference type="ARBA" id="ARBA00008637"/>
    </source>
</evidence>
<comment type="subunit">
    <text evidence="18">Interacts with the ninth PDZ domain of MPDZ. Interacts with the first PDZ domain of PARD3. The association between PARD3 and PARD6B probably disrupts this interaction. Interacts with ITGAL (via I-domain). Interacts with CD151.</text>
</comment>
<dbReference type="PROSITE" id="PS50835">
    <property type="entry name" value="IG_LIKE"/>
    <property type="match status" value="2"/>
</dbReference>
<feature type="compositionally biased region" description="Polar residues" evidence="20">
    <location>
        <begin position="858"/>
        <end position="875"/>
    </location>
</feature>
<feature type="coiled-coil region" evidence="19">
    <location>
        <begin position="524"/>
        <end position="568"/>
    </location>
</feature>
<evidence type="ECO:0000313" key="24">
    <source>
        <dbReference type="EMBL" id="KAG7314667.1"/>
    </source>
</evidence>
<comment type="similarity">
    <text evidence="3">Belongs to the immunoglobulin superfamily.</text>
</comment>
<dbReference type="AlphaFoldDB" id="A0A9D3N2J7"/>
<dbReference type="SMART" id="SM00409">
    <property type="entry name" value="IG"/>
    <property type="match status" value="2"/>
</dbReference>
<keyword evidence="16" id="KW-0393">Immunoglobulin domain</keyword>
<feature type="transmembrane region" description="Helical" evidence="21">
    <location>
        <begin position="584"/>
        <end position="607"/>
    </location>
</feature>
<evidence type="ECO:0000256" key="21">
    <source>
        <dbReference type="SAM" id="Phobius"/>
    </source>
</evidence>
<keyword evidence="14" id="KW-1015">Disulfide bond</keyword>
<dbReference type="Gene3D" id="2.60.40.10">
    <property type="entry name" value="Immunoglobulins"/>
    <property type="match status" value="3"/>
</dbReference>
<dbReference type="InterPro" id="IPR042456">
    <property type="entry name" value="F11R"/>
</dbReference>
<dbReference type="Proteomes" id="UP000824219">
    <property type="component" value="Linkage Group LG28"/>
</dbReference>
<dbReference type="Pfam" id="PF00010">
    <property type="entry name" value="HLH"/>
    <property type="match status" value="1"/>
</dbReference>
<dbReference type="InterPro" id="IPR003598">
    <property type="entry name" value="Ig_sub2"/>
</dbReference>
<dbReference type="CDD" id="cd18924">
    <property type="entry name" value="bHLHzip_USF1"/>
    <property type="match status" value="1"/>
</dbReference>
<dbReference type="Pfam" id="PF07686">
    <property type="entry name" value="V-set"/>
    <property type="match status" value="1"/>
</dbReference>
<accession>A0A9D3N2J7</accession>
<evidence type="ECO:0000313" key="25">
    <source>
        <dbReference type="Proteomes" id="UP000824219"/>
    </source>
</evidence>
<proteinExistence type="inferred from homology"/>
<dbReference type="GO" id="GO:0050892">
    <property type="term" value="P:intestinal absorption"/>
    <property type="evidence" value="ECO:0007669"/>
    <property type="project" value="TreeGrafter"/>
</dbReference>
<sequence length="891" mass="98062">MVFLSCMIGLTAASTGYQKPSFLDFDSWWYHTPRGPQIFSCLTYLERNVRVDCEFPISDKIPGPFCEFKQDGRLMGTTNPNNPVHLIPPIETRRRTNVTLVPPNICRLTWMPMSDDRAYAYTCRVYQGSTWKENSMAFSQSMASSQKIDDLSACLTKEQNLNLTCKFTPKQGDMPVCNFAINKKVVATTNTTGAVDPTYKNRASVTLKGNVCSLTLTGFSADQPETYVCTIYQNNTNAEQSKTVEKKNMSPCSDANVLKHGGVILLLAVALSLLSGILTEKGLKHCRADLTPMKGQQKSPDPQVEVPIMEEGAIATAVDPSAITTIQSAGTFSSEQPIKYVFKTEGNSGQVTYRVIHVADGQMEAQADGTAAVSVVTGFPAVTQAGTPPVTRAVYSQAEGLVTDATEGHYYYPSTIGDTAPATIVTNVHAADSLLTQPASAGQLYVMMSPQEVLGSANQSKAETPCTSRDDKRRAQHNEVERRRRDKINNWIVQLSKTIPDCAVDSAKTSQSKGGILSKACDYIQELRQSNARLSEELETLERLRLDNQLLRQEVEDWKSKNQMLRSQLRHHVQHLSRSSVKRLYHILSAFGISCLVGMLCIIFVLLCWQATGLHAFSASTTTPNVMVKENNGADLKCEYSPDFSPAPRVEWKFRSPKGSQSFIYFDGKITDKYKGYMTQYPGGLRIEKATRQDTGDYFCEVSGNTGYAEAMVKLTVLVPPSVPISQVPTSATTGRNVLLTCFDKDGSPPSTYKWYKNGTPMPEDPSKFPNFSNLTYKLNLQNGNLEFPSVSKADSGSYFCEASNGQGAPQRSAAVTMDVRDLNAGAIAAGVIVALLAIALLCFGLWYARKKGYLPKSSTSKPKTTVYTQPPQNYNDEDDGEFRQKQSFVV</sequence>
<dbReference type="SUPFAM" id="SSF48726">
    <property type="entry name" value="Immunoglobulin"/>
    <property type="match status" value="3"/>
</dbReference>
<dbReference type="OrthoDB" id="10031887at2759"/>
<keyword evidence="7" id="KW-0597">Phosphoprotein</keyword>
<feature type="compositionally biased region" description="Polar residues" evidence="20">
    <location>
        <begin position="456"/>
        <end position="467"/>
    </location>
</feature>
<evidence type="ECO:0000256" key="8">
    <source>
        <dbReference type="ARBA" id="ARBA00022692"/>
    </source>
</evidence>
<protein>
    <recommendedName>
        <fullName evidence="4">Junctional adhesion molecule A</fullName>
    </recommendedName>
    <alternativeName>
        <fullName evidence="17">Junctional adhesion molecule 1</fullName>
    </alternativeName>
</protein>
<evidence type="ECO:0000256" key="19">
    <source>
        <dbReference type="SAM" id="Coils"/>
    </source>
</evidence>
<evidence type="ECO:0000256" key="2">
    <source>
        <dbReference type="ARBA" id="ARBA00004435"/>
    </source>
</evidence>
<evidence type="ECO:0000256" key="14">
    <source>
        <dbReference type="ARBA" id="ARBA00023157"/>
    </source>
</evidence>
<dbReference type="SMART" id="SM00408">
    <property type="entry name" value="IGc2"/>
    <property type="match status" value="2"/>
</dbReference>
<feature type="transmembrane region" description="Helical" evidence="21">
    <location>
        <begin position="827"/>
        <end position="849"/>
    </location>
</feature>
<comment type="caution">
    <text evidence="24">The sequence shown here is derived from an EMBL/GenBank/DDBJ whole genome shotgun (WGS) entry which is preliminary data.</text>
</comment>
<evidence type="ECO:0000259" key="23">
    <source>
        <dbReference type="PROSITE" id="PS50888"/>
    </source>
</evidence>
<keyword evidence="8 21" id="KW-0812">Transmembrane</keyword>
<evidence type="ECO:0000256" key="5">
    <source>
        <dbReference type="ARBA" id="ARBA00022427"/>
    </source>
</evidence>
<dbReference type="InterPro" id="IPR036638">
    <property type="entry name" value="HLH_DNA-bd_sf"/>
</dbReference>
<dbReference type="GO" id="GO:0046983">
    <property type="term" value="F:protein dimerization activity"/>
    <property type="evidence" value="ECO:0007669"/>
    <property type="project" value="InterPro"/>
</dbReference>
<dbReference type="GO" id="GO:0007155">
    <property type="term" value="P:cell adhesion"/>
    <property type="evidence" value="ECO:0007669"/>
    <property type="project" value="InterPro"/>
</dbReference>
<organism evidence="24 25">
    <name type="scientific">Hemibagrus wyckioides</name>
    <dbReference type="NCBI Taxonomy" id="337641"/>
    <lineage>
        <taxon>Eukaryota</taxon>
        <taxon>Metazoa</taxon>
        <taxon>Chordata</taxon>
        <taxon>Craniata</taxon>
        <taxon>Vertebrata</taxon>
        <taxon>Euteleostomi</taxon>
        <taxon>Actinopterygii</taxon>
        <taxon>Neopterygii</taxon>
        <taxon>Teleostei</taxon>
        <taxon>Ostariophysi</taxon>
        <taxon>Siluriformes</taxon>
        <taxon>Bagridae</taxon>
        <taxon>Hemibagrus</taxon>
    </lineage>
</organism>
<keyword evidence="5" id="KW-0796">Tight junction</keyword>
<evidence type="ECO:0000256" key="11">
    <source>
        <dbReference type="ARBA" id="ARBA00022949"/>
    </source>
</evidence>
<dbReference type="InterPro" id="IPR013783">
    <property type="entry name" value="Ig-like_fold"/>
</dbReference>
<keyword evidence="6" id="KW-1003">Cell membrane</keyword>
<evidence type="ECO:0000256" key="4">
    <source>
        <dbReference type="ARBA" id="ARBA00016608"/>
    </source>
</evidence>
<evidence type="ECO:0000256" key="10">
    <source>
        <dbReference type="ARBA" id="ARBA00022737"/>
    </source>
</evidence>
<keyword evidence="13 21" id="KW-0472">Membrane</keyword>
<name>A0A9D3N2J7_9TELE</name>
<gene>
    <name evidence="24" type="ORF">KOW79_021970</name>
</gene>
<comment type="subcellular location">
    <subcellularLocation>
        <location evidence="2">Cell junction</location>
        <location evidence="2">Tight junction</location>
    </subcellularLocation>
    <subcellularLocation>
        <location evidence="1">Cell membrane</location>
        <topology evidence="1">Single-pass type I membrane protein</topology>
    </subcellularLocation>
</comment>
<evidence type="ECO:0000256" key="16">
    <source>
        <dbReference type="ARBA" id="ARBA00023319"/>
    </source>
</evidence>
<dbReference type="GO" id="GO:0090559">
    <property type="term" value="P:regulation of membrane permeability"/>
    <property type="evidence" value="ECO:0007669"/>
    <property type="project" value="TreeGrafter"/>
</dbReference>
<reference evidence="24 25" key="1">
    <citation type="submission" date="2021-06" db="EMBL/GenBank/DDBJ databases">
        <title>Chromosome-level genome assembly of the red-tail catfish (Hemibagrus wyckioides).</title>
        <authorList>
            <person name="Shao F."/>
        </authorList>
    </citation>
    <scope>NUCLEOTIDE SEQUENCE [LARGE SCALE GENOMIC DNA]</scope>
    <source>
        <strain evidence="24">EC202008001</strain>
        <tissue evidence="24">Blood</tissue>
    </source>
</reference>
<dbReference type="PANTHER" id="PTHR45113:SF1">
    <property type="entry name" value="JUNCTIONAL ADHESION MOLECULE A"/>
    <property type="match status" value="1"/>
</dbReference>
<dbReference type="GO" id="GO:0005923">
    <property type="term" value="C:bicellular tight junction"/>
    <property type="evidence" value="ECO:0007669"/>
    <property type="project" value="UniProtKB-SubCell"/>
</dbReference>
<dbReference type="InterPro" id="IPR011598">
    <property type="entry name" value="bHLH_dom"/>
</dbReference>
<evidence type="ECO:0000256" key="9">
    <source>
        <dbReference type="ARBA" id="ARBA00022729"/>
    </source>
</evidence>
<dbReference type="GO" id="GO:0090557">
    <property type="term" value="P:establishment of endothelial intestinal barrier"/>
    <property type="evidence" value="ECO:0007669"/>
    <property type="project" value="TreeGrafter"/>
</dbReference>
<evidence type="ECO:0000256" key="15">
    <source>
        <dbReference type="ARBA" id="ARBA00023180"/>
    </source>
</evidence>
<feature type="region of interest" description="Disordered" evidence="20">
    <location>
        <begin position="455"/>
        <end position="482"/>
    </location>
</feature>
<evidence type="ECO:0000256" key="12">
    <source>
        <dbReference type="ARBA" id="ARBA00022989"/>
    </source>
</evidence>
<feature type="region of interest" description="Disordered" evidence="20">
    <location>
        <begin position="858"/>
        <end position="891"/>
    </location>
</feature>
<keyword evidence="15" id="KW-0325">Glycoprotein</keyword>
<keyword evidence="9" id="KW-0732">Signal</keyword>
<dbReference type="InterPro" id="IPR036179">
    <property type="entry name" value="Ig-like_dom_sf"/>
</dbReference>
<evidence type="ECO:0000259" key="22">
    <source>
        <dbReference type="PROSITE" id="PS50835"/>
    </source>
</evidence>
<keyword evidence="10" id="KW-0677">Repeat</keyword>
<dbReference type="PANTHER" id="PTHR45113">
    <property type="entry name" value="JUNCTIONAL ADHESION MOLECULE A"/>
    <property type="match status" value="1"/>
</dbReference>
<dbReference type="SUPFAM" id="SSF47459">
    <property type="entry name" value="HLH, helix-loop-helix DNA-binding domain"/>
    <property type="match status" value="1"/>
</dbReference>
<dbReference type="Gene3D" id="4.10.280.10">
    <property type="entry name" value="Helix-loop-helix DNA-binding domain"/>
    <property type="match status" value="1"/>
</dbReference>
<feature type="domain" description="BHLH" evidence="23">
    <location>
        <begin position="472"/>
        <end position="527"/>
    </location>
</feature>
<evidence type="ECO:0000256" key="6">
    <source>
        <dbReference type="ARBA" id="ARBA00022475"/>
    </source>
</evidence>
<dbReference type="InterPro" id="IPR007110">
    <property type="entry name" value="Ig-like_dom"/>
</dbReference>
<feature type="compositionally biased region" description="Basic and acidic residues" evidence="20">
    <location>
        <begin position="468"/>
        <end position="482"/>
    </location>
</feature>
<dbReference type="EMBL" id="JAHKSW010000028">
    <property type="protein sequence ID" value="KAG7314667.1"/>
    <property type="molecule type" value="Genomic_DNA"/>
</dbReference>
<dbReference type="FunFam" id="2.60.40.10:FF:000342">
    <property type="entry name" value="Junctional adhesion molecule A"/>
    <property type="match status" value="1"/>
</dbReference>
<dbReference type="PROSITE" id="PS50888">
    <property type="entry name" value="BHLH"/>
    <property type="match status" value="1"/>
</dbReference>
<dbReference type="Pfam" id="PF13927">
    <property type="entry name" value="Ig_3"/>
    <property type="match status" value="1"/>
</dbReference>
<dbReference type="InterPro" id="IPR003599">
    <property type="entry name" value="Ig_sub"/>
</dbReference>